<protein>
    <submittedName>
        <fullName evidence="1">Uncharacterized protein</fullName>
    </submittedName>
</protein>
<accession>A0A1J7IVW3</accession>
<name>A0A1J7IVW3_9PEZI</name>
<organism evidence="1 2">
    <name type="scientific">Coniochaeta ligniaria NRRL 30616</name>
    <dbReference type="NCBI Taxonomy" id="1408157"/>
    <lineage>
        <taxon>Eukaryota</taxon>
        <taxon>Fungi</taxon>
        <taxon>Dikarya</taxon>
        <taxon>Ascomycota</taxon>
        <taxon>Pezizomycotina</taxon>
        <taxon>Sordariomycetes</taxon>
        <taxon>Sordariomycetidae</taxon>
        <taxon>Coniochaetales</taxon>
        <taxon>Coniochaetaceae</taxon>
        <taxon>Coniochaeta</taxon>
    </lineage>
</organism>
<dbReference type="AlphaFoldDB" id="A0A1J7IVW3"/>
<proteinExistence type="predicted"/>
<sequence>MWRASSPSVEELSRSMSTTIPLQHPWECMSVFPVSIEVHNKCRSAWKEGQQAAKAVVVGIVKPETFVSPEDGLPRRQDIRDGVSNDLQYSFVDDGKDVDRTSAELNDLAEDFGLVMNGDILDGLHNCLGSMSTELHAWLHWTTHDMSSRSDSGTDIDDPEMTDMARISAFTIFQSFFMGYYYDIFGRVVDTSTLMSDIVEGAWGFRSTDFFRHIRMNLFRDKASAPEDSAHLKVIRRQQLLKVLAVLFLGIQAEIPEIKDAPNRMFTGCLGIIHKRALVTNSLLGRCSSPIELGRFTLLDVDVGGIPRDHRGLIRPGMLTHTPPMELLNAAETAKRVRYQIREVSSSDEDLIFNIEPDWENDPDTALVCARYKGRRLATFSPAAADYSFCQYYVSPQNISTSTLSAMPLRRSTLSQGVEIGIADIMKDDATLLCSVDTPVLFQALDQPRLRYAIAAMYFSSMANCYVVSDCVESAEKTAIALYEKLKRNKKPCFPFVLVAGLSRTFTEEKLRQVQLDGQPPLRVHEIR</sequence>
<dbReference type="EMBL" id="KV875102">
    <property type="protein sequence ID" value="OIW25249.1"/>
    <property type="molecule type" value="Genomic_DNA"/>
</dbReference>
<reference evidence="1 2" key="1">
    <citation type="submission" date="2016-10" db="EMBL/GenBank/DDBJ databases">
        <title>Draft genome sequence of Coniochaeta ligniaria NRRL30616, a lignocellulolytic fungus for bioabatement of inhibitors in plant biomass hydrolysates.</title>
        <authorList>
            <consortium name="DOE Joint Genome Institute"/>
            <person name="Jimenez D.J."/>
            <person name="Hector R.E."/>
            <person name="Riley R."/>
            <person name="Sun H."/>
            <person name="Grigoriev I.V."/>
            <person name="Van Elsas J.D."/>
            <person name="Nichols N.N."/>
        </authorList>
    </citation>
    <scope>NUCLEOTIDE SEQUENCE [LARGE SCALE GENOMIC DNA]</scope>
    <source>
        <strain evidence="1 2">NRRL 30616</strain>
    </source>
</reference>
<evidence type="ECO:0000313" key="2">
    <source>
        <dbReference type="Proteomes" id="UP000182658"/>
    </source>
</evidence>
<dbReference type="InParanoid" id="A0A1J7IVW3"/>
<gene>
    <name evidence="1" type="ORF">CONLIGDRAFT_691118</name>
</gene>
<evidence type="ECO:0000313" key="1">
    <source>
        <dbReference type="EMBL" id="OIW25249.1"/>
    </source>
</evidence>
<keyword evidence="2" id="KW-1185">Reference proteome</keyword>
<dbReference type="OrthoDB" id="5232280at2759"/>
<dbReference type="Proteomes" id="UP000182658">
    <property type="component" value="Unassembled WGS sequence"/>
</dbReference>